<evidence type="ECO:0000313" key="3">
    <source>
        <dbReference type="Proteomes" id="UP000270866"/>
    </source>
</evidence>
<name>A0A3L6MPV8_FUSOX</name>
<evidence type="ECO:0000256" key="1">
    <source>
        <dbReference type="SAM" id="SignalP"/>
    </source>
</evidence>
<dbReference type="AlphaFoldDB" id="A0A3L6MPV8"/>
<accession>A0A3L6MPV8</accession>
<evidence type="ECO:0000313" key="2">
    <source>
        <dbReference type="EMBL" id="RKK06875.1"/>
    </source>
</evidence>
<feature type="signal peptide" evidence="1">
    <location>
        <begin position="1"/>
        <end position="20"/>
    </location>
</feature>
<dbReference type="Proteomes" id="UP000270866">
    <property type="component" value="Unassembled WGS sequence"/>
</dbReference>
<organism evidence="2 3">
    <name type="scientific">Fusarium oxysporum f. sp. cepae</name>
    <dbReference type="NCBI Taxonomy" id="396571"/>
    <lineage>
        <taxon>Eukaryota</taxon>
        <taxon>Fungi</taxon>
        <taxon>Dikarya</taxon>
        <taxon>Ascomycota</taxon>
        <taxon>Pezizomycotina</taxon>
        <taxon>Sordariomycetes</taxon>
        <taxon>Hypocreomycetidae</taxon>
        <taxon>Hypocreales</taxon>
        <taxon>Nectriaceae</taxon>
        <taxon>Fusarium</taxon>
        <taxon>Fusarium oxysporum species complex</taxon>
    </lineage>
</organism>
<proteinExistence type="predicted"/>
<reference evidence="2 3" key="1">
    <citation type="journal article" date="2018" name="Sci. Rep.">
        <title>Characterisation of pathogen-specific regions and novel effector candidates in Fusarium oxysporum f. sp. cepae.</title>
        <authorList>
            <person name="Armitage A.D."/>
            <person name="Taylor A."/>
            <person name="Sobczyk M.K."/>
            <person name="Baxter L."/>
            <person name="Greenfield B.P."/>
            <person name="Bates H.J."/>
            <person name="Wilson F."/>
            <person name="Jackson A.C."/>
            <person name="Ott S."/>
            <person name="Harrison R.J."/>
            <person name="Clarkson J.P."/>
        </authorList>
    </citation>
    <scope>NUCLEOTIDE SEQUENCE [LARGE SCALE GENOMIC DNA]</scope>
    <source>
        <strain evidence="2 3">FoC_Fus2</strain>
    </source>
</reference>
<gene>
    <name evidence="2" type="ORF">BFJ65_g18428</name>
</gene>
<comment type="caution">
    <text evidence="2">The sequence shown here is derived from an EMBL/GenBank/DDBJ whole genome shotgun (WGS) entry which is preliminary data.</text>
</comment>
<feature type="chain" id="PRO_5018139811" evidence="1">
    <location>
        <begin position="21"/>
        <end position="57"/>
    </location>
</feature>
<dbReference type="EMBL" id="MRCU01000019">
    <property type="protein sequence ID" value="RKK06875.1"/>
    <property type="molecule type" value="Genomic_DNA"/>
</dbReference>
<keyword evidence="1" id="KW-0732">Signal</keyword>
<sequence length="57" mass="5757">MKFATLLVVAVSMATSGVTGATISYCVLCADEVNRDSCADCAVANGCSSNVCDSFPS</sequence>
<protein>
    <submittedName>
        <fullName evidence="2">Uncharacterized protein</fullName>
    </submittedName>
</protein>